<dbReference type="Gene3D" id="3.90.1150.10">
    <property type="entry name" value="Aspartate Aminotransferase, domain 1"/>
    <property type="match status" value="1"/>
</dbReference>
<reference evidence="2 3" key="1">
    <citation type="submission" date="2017-12" db="EMBL/GenBank/DDBJ databases">
        <title>Sequencing, de novo assembly and annotation of complete genome of a new Thraustochytrid species, strain FCC1311.</title>
        <authorList>
            <person name="Sedici K."/>
            <person name="Godart F."/>
            <person name="Aiese Cigliano R."/>
            <person name="Sanseverino W."/>
            <person name="Barakat M."/>
            <person name="Ortet P."/>
            <person name="Marechal E."/>
            <person name="Cagnac O."/>
            <person name="Amato A."/>
        </authorList>
    </citation>
    <scope>NUCLEOTIDE SEQUENCE [LARGE SCALE GENOMIC DNA]</scope>
</reference>
<dbReference type="AlphaFoldDB" id="A0A2R5GN08"/>
<dbReference type="SUPFAM" id="SSF53383">
    <property type="entry name" value="PLP-dependent transferases"/>
    <property type="match status" value="1"/>
</dbReference>
<comment type="caution">
    <text evidence="2">The sequence shown here is derived from an EMBL/GenBank/DDBJ whole genome shotgun (WGS) entry which is preliminary data.</text>
</comment>
<dbReference type="EMBL" id="BEYU01000063">
    <property type="protein sequence ID" value="GBG29691.1"/>
    <property type="molecule type" value="Genomic_DNA"/>
</dbReference>
<sequence length="426" mass="45489">MRADFWSGEGVVDAADAAVPFAVGQPDAGLLPRAELAAAVQRAAAGVIATTPMAMQYGLSSGPSPWRREVAAFASEYLGVPVSPLEVMATAGTSSALAVLAQSFVRRNVDLHGDAGRDCLVEVPSYFLAEDILRDAGCVNVVGIPRGAEGIVDLIEDELATRARNGLAPPAFIYMVPTFHNPTGAELDQEQMRRLGSLADRYETHCILDEPYNLLTFGNTAVMPHGASLAESARVLSLVSFSKIFAPGLRLGWVQGAPEVLESVFAKAGSVRSGGGVNPVSSMLVTELLRDRAFVDAHLLKLRTELGERMSLLVEGIDEAVSNSPGVDLRLWQRPRGGYFVMLQGPWSDTSSPAFARASEELGLSLVHGNRCVMNVATPASSAVRQELETMMARCASSVRLSVAMTSRPQIERGIRALCELARKKL</sequence>
<proteinExistence type="predicted"/>
<dbReference type="InterPro" id="IPR015424">
    <property type="entry name" value="PyrdxlP-dep_Trfase"/>
</dbReference>
<organism evidence="2 3">
    <name type="scientific">Hondaea fermentalgiana</name>
    <dbReference type="NCBI Taxonomy" id="2315210"/>
    <lineage>
        <taxon>Eukaryota</taxon>
        <taxon>Sar</taxon>
        <taxon>Stramenopiles</taxon>
        <taxon>Bigyra</taxon>
        <taxon>Labyrinthulomycetes</taxon>
        <taxon>Thraustochytrida</taxon>
        <taxon>Thraustochytriidae</taxon>
        <taxon>Hondaea</taxon>
    </lineage>
</organism>
<protein>
    <submittedName>
        <fullName evidence="2">Aminotransferase</fullName>
    </submittedName>
</protein>
<dbReference type="CDD" id="cd00609">
    <property type="entry name" value="AAT_like"/>
    <property type="match status" value="1"/>
</dbReference>
<dbReference type="InterPro" id="IPR015422">
    <property type="entry name" value="PyrdxlP-dep_Trfase_small"/>
</dbReference>
<dbReference type="GO" id="GO:0047536">
    <property type="term" value="F:2-aminoadipate transaminase activity"/>
    <property type="evidence" value="ECO:0007669"/>
    <property type="project" value="TreeGrafter"/>
</dbReference>
<dbReference type="PANTHER" id="PTHR42858:SF1">
    <property type="entry name" value="LD15494P"/>
    <property type="match status" value="1"/>
</dbReference>
<dbReference type="InParanoid" id="A0A2R5GN08"/>
<dbReference type="OrthoDB" id="691673at2759"/>
<dbReference type="GO" id="GO:0030170">
    <property type="term" value="F:pyridoxal phosphate binding"/>
    <property type="evidence" value="ECO:0007669"/>
    <property type="project" value="InterPro"/>
</dbReference>
<evidence type="ECO:0000259" key="1">
    <source>
        <dbReference type="Pfam" id="PF00155"/>
    </source>
</evidence>
<evidence type="ECO:0000313" key="3">
    <source>
        <dbReference type="Proteomes" id="UP000241890"/>
    </source>
</evidence>
<keyword evidence="2" id="KW-0032">Aminotransferase</keyword>
<dbReference type="InterPro" id="IPR004839">
    <property type="entry name" value="Aminotransferase_I/II_large"/>
</dbReference>
<dbReference type="Pfam" id="PF00155">
    <property type="entry name" value="Aminotran_1_2"/>
    <property type="match status" value="1"/>
</dbReference>
<dbReference type="InterPro" id="IPR015421">
    <property type="entry name" value="PyrdxlP-dep_Trfase_major"/>
</dbReference>
<dbReference type="Proteomes" id="UP000241890">
    <property type="component" value="Unassembled WGS sequence"/>
</dbReference>
<accession>A0A2R5GN08</accession>
<dbReference type="Gene3D" id="3.40.640.10">
    <property type="entry name" value="Type I PLP-dependent aspartate aminotransferase-like (Major domain)"/>
    <property type="match status" value="1"/>
</dbReference>
<gene>
    <name evidence="2" type="ORF">FCC1311_059122</name>
</gene>
<keyword evidence="3" id="KW-1185">Reference proteome</keyword>
<feature type="domain" description="Aminotransferase class I/classII large" evidence="1">
    <location>
        <begin position="21"/>
        <end position="418"/>
    </location>
</feature>
<keyword evidence="2" id="KW-0808">Transferase</keyword>
<dbReference type="PANTHER" id="PTHR42858">
    <property type="entry name" value="AMINOTRANSFERASE"/>
    <property type="match status" value="1"/>
</dbReference>
<evidence type="ECO:0000313" key="2">
    <source>
        <dbReference type="EMBL" id="GBG29691.1"/>
    </source>
</evidence>
<name>A0A2R5GN08_9STRA</name>